<comment type="caution">
    <text evidence="1">The sequence shown here is derived from an EMBL/GenBank/DDBJ whole genome shotgun (WGS) entry which is preliminary data.</text>
</comment>
<reference evidence="1" key="1">
    <citation type="submission" date="2020-11" db="EMBL/GenBank/DDBJ databases">
        <authorList>
            <person name="Lee S.D."/>
        </authorList>
    </citation>
    <scope>NUCLEOTIDE SEQUENCE</scope>
    <source>
        <strain evidence="1">SAP-2</strain>
    </source>
</reference>
<dbReference type="AlphaFoldDB" id="A0AA40X1J7"/>
<name>A0AA40X1J7_9GAMM</name>
<protein>
    <submittedName>
        <fullName evidence="1">Uncharacterized protein</fullName>
    </submittedName>
</protein>
<gene>
    <name evidence="1" type="ORF">ITX54_09465</name>
</gene>
<sequence>MPHNAIQNTTHKNINTISARLRETDSSLHPEPSSSRLAAHHISNSHQQPHSQYVPTKADQLSNSNYQKTPLECVIKRTLCGSIGKFKISQQIMKNEILALPMIISEEHKEFINQKAANYASACGLNESYEIDYESSDSESIAQTTRYTPDQTATFDTAKRKAFPPDLIEIQSITGEFTPVKLTSGQSLKERWAMAKGLVSFLKKSTDEGHLYREPFETFKFFNENHLEQNHKSGEIRFSLKGYILNCMLDKYNPFGRSTEITHDIKYGADFIKNEYLTYRFAPEIFRSYPKLDKAIIYSLSITLAEILTIDINDIKDEFSVKISNLLADMQHTFRKGRPDLELVYREFLALSEQMEHEIKQESQGYESPFLNYFKKNIAKQ</sequence>
<evidence type="ECO:0000313" key="2">
    <source>
        <dbReference type="Proteomes" id="UP000705283"/>
    </source>
</evidence>
<reference evidence="1" key="2">
    <citation type="submission" date="2022-09" db="EMBL/GenBank/DDBJ databases">
        <title>Rouxiella aceris sp. nov., isolated from tree sap and emended description of the genus Rhouxiella.</title>
        <authorList>
            <person name="Kim I.S."/>
        </authorList>
    </citation>
    <scope>NUCLEOTIDE SEQUENCE</scope>
    <source>
        <strain evidence="1">SAP-2</strain>
    </source>
</reference>
<organism evidence="1 2">
    <name type="scientific">Rouxiella silvae</name>
    <dbReference type="NCBI Taxonomy" id="1646373"/>
    <lineage>
        <taxon>Bacteria</taxon>
        <taxon>Pseudomonadati</taxon>
        <taxon>Pseudomonadota</taxon>
        <taxon>Gammaproteobacteria</taxon>
        <taxon>Enterobacterales</taxon>
        <taxon>Yersiniaceae</taxon>
        <taxon>Rouxiella</taxon>
    </lineage>
</organism>
<dbReference type="RefSeq" id="WP_194977887.1">
    <property type="nucleotide sequence ID" value="NZ_JADMKS010000003.1"/>
</dbReference>
<accession>A0AA40X1J7</accession>
<dbReference type="Proteomes" id="UP000705283">
    <property type="component" value="Unassembled WGS sequence"/>
</dbReference>
<evidence type="ECO:0000313" key="1">
    <source>
        <dbReference type="EMBL" id="MBF6636880.1"/>
    </source>
</evidence>
<proteinExistence type="predicted"/>
<dbReference type="EMBL" id="JADMKS010000003">
    <property type="protein sequence ID" value="MBF6636880.1"/>
    <property type="molecule type" value="Genomic_DNA"/>
</dbReference>